<protein>
    <submittedName>
        <fullName evidence="1">Uncharacterized protein</fullName>
    </submittedName>
</protein>
<organism evidence="1 2">
    <name type="scientific">Umezakia ovalisporum FSS-62</name>
    <dbReference type="NCBI Taxonomy" id="2971776"/>
    <lineage>
        <taxon>Bacteria</taxon>
        <taxon>Bacillati</taxon>
        <taxon>Cyanobacteriota</taxon>
        <taxon>Cyanophyceae</taxon>
        <taxon>Nostocales</taxon>
        <taxon>Nodulariaceae</taxon>
        <taxon>Umezakia</taxon>
    </lineage>
</organism>
<dbReference type="Proteomes" id="UP001159370">
    <property type="component" value="Unassembled WGS sequence"/>
</dbReference>
<dbReference type="AlphaFoldDB" id="A0AA43KFB7"/>
<comment type="caution">
    <text evidence="1">The sequence shown here is derived from an EMBL/GenBank/DDBJ whole genome shotgun (WGS) entry which is preliminary data.</text>
</comment>
<proteinExistence type="predicted"/>
<sequence length="74" mass="8616">MSLQITKSELFEELSAEQQELLAGGEFSQTEGFDGQVDQFDQQDQFDRRRDSRDGEKRLRRIPIRLTGVLEVIK</sequence>
<evidence type="ECO:0000313" key="2">
    <source>
        <dbReference type="Proteomes" id="UP001159370"/>
    </source>
</evidence>
<dbReference type="RefSeq" id="WP_280651915.1">
    <property type="nucleotide sequence ID" value="NZ_JANQDL010000083.1"/>
</dbReference>
<evidence type="ECO:0000313" key="1">
    <source>
        <dbReference type="EMBL" id="MDH6064541.1"/>
    </source>
</evidence>
<gene>
    <name evidence="1" type="ORF">NWP23_12340</name>
</gene>
<dbReference type="EMBL" id="JANQDL010000083">
    <property type="protein sequence ID" value="MDH6064541.1"/>
    <property type="molecule type" value="Genomic_DNA"/>
</dbReference>
<accession>A0AA43KFB7</accession>
<reference evidence="1 2" key="1">
    <citation type="journal article" date="2023" name="J. Phycol.">
        <title>Chrysosporum ovalisporum is synonymous with the true-branching cyanobacterium Umezakia natans (Nostocales/Aphanizomenonaceae).</title>
        <authorList>
            <person name="McGregor G.B."/>
            <person name="Sendall B.C."/>
            <person name="Niiyama Y."/>
            <person name="Tuji A."/>
            <person name="Willis A."/>
        </authorList>
    </citation>
    <scope>NUCLEOTIDE SEQUENCE [LARGE SCALE GENOMIC DNA]</scope>
    <source>
        <strain evidence="1 2">FSS-62</strain>
    </source>
</reference>
<dbReference type="GeneID" id="83686144"/>
<name>A0AA43KFB7_9CYAN</name>